<sequence length="23" mass="2505">AGADSPKVVIPTIAPFRPTYLYQ</sequence>
<name>W1VTM8_ECOLX</name>
<evidence type="ECO:0000313" key="2">
    <source>
        <dbReference type="Proteomes" id="UP000018853"/>
    </source>
</evidence>
<organism evidence="1 2">
    <name type="scientific">Escherichia coli DORA_A_5_14_21</name>
    <dbReference type="NCBI Taxonomy" id="1403943"/>
    <lineage>
        <taxon>Bacteria</taxon>
        <taxon>Pseudomonadati</taxon>
        <taxon>Pseudomonadota</taxon>
        <taxon>Gammaproteobacteria</taxon>
        <taxon>Enterobacterales</taxon>
        <taxon>Enterobacteriaceae</taxon>
        <taxon>Escherichia</taxon>
    </lineage>
</organism>
<comment type="caution">
    <text evidence="1">The sequence shown here is derived from an EMBL/GenBank/DDBJ whole genome shotgun (WGS) entry which is preliminary data.</text>
</comment>
<evidence type="ECO:0000313" key="1">
    <source>
        <dbReference type="EMBL" id="ETJ09086.1"/>
    </source>
</evidence>
<accession>W1VTM8</accession>
<protein>
    <submittedName>
        <fullName evidence="1">Uncharacterized protein</fullName>
    </submittedName>
</protein>
<dbReference type="EMBL" id="AZLZ01002916">
    <property type="protein sequence ID" value="ETJ09086.1"/>
    <property type="molecule type" value="Genomic_DNA"/>
</dbReference>
<proteinExistence type="predicted"/>
<gene>
    <name evidence="1" type="ORF">Q609_ECAC02916G0001</name>
</gene>
<reference evidence="1 2" key="1">
    <citation type="submission" date="2013-12" db="EMBL/GenBank/DDBJ databases">
        <title>A Varibaculum cambriense genome reconstructed from a premature infant gut community with otherwise low bacterial novelty that shifts toward anaerobic metabolism during the third week of life.</title>
        <authorList>
            <person name="Brown C.T."/>
            <person name="Sharon I."/>
            <person name="Thomas B.C."/>
            <person name="Castelle C.J."/>
            <person name="Morowitz M.J."/>
            <person name="Banfield J.F."/>
        </authorList>
    </citation>
    <scope>NUCLEOTIDE SEQUENCE [LARGE SCALE GENOMIC DNA]</scope>
    <source>
        <strain evidence="2">DORA_A_5_14_21</strain>
    </source>
</reference>
<feature type="non-terminal residue" evidence="1">
    <location>
        <position position="1"/>
    </location>
</feature>
<dbReference type="AlphaFoldDB" id="W1VTM8"/>
<dbReference type="Proteomes" id="UP000018853">
    <property type="component" value="Unassembled WGS sequence"/>
</dbReference>